<protein>
    <recommendedName>
        <fullName evidence="4">DUF2029 domain-containing protein</fullName>
    </recommendedName>
</protein>
<evidence type="ECO:0008006" key="4">
    <source>
        <dbReference type="Google" id="ProtNLM"/>
    </source>
</evidence>
<reference evidence="3" key="1">
    <citation type="journal article" date="2019" name="Int. J. Syst. Evol. Microbiol.">
        <title>The Global Catalogue of Microorganisms (GCM) 10K type strain sequencing project: providing services to taxonomists for standard genome sequencing and annotation.</title>
        <authorList>
            <consortium name="The Broad Institute Genomics Platform"/>
            <consortium name="The Broad Institute Genome Sequencing Center for Infectious Disease"/>
            <person name="Wu L."/>
            <person name="Ma J."/>
        </authorList>
    </citation>
    <scope>NUCLEOTIDE SEQUENCE [LARGE SCALE GENOMIC DNA]</scope>
    <source>
        <strain evidence="3">CCUG 36956</strain>
    </source>
</reference>
<keyword evidence="3" id="KW-1185">Reference proteome</keyword>
<dbReference type="EMBL" id="JBHTCC010000008">
    <property type="protein sequence ID" value="MFC7300105.1"/>
    <property type="molecule type" value="Genomic_DNA"/>
</dbReference>
<accession>A0ABW2JB39</accession>
<feature type="transmembrane region" description="Helical" evidence="1">
    <location>
        <begin position="415"/>
        <end position="436"/>
    </location>
</feature>
<feature type="transmembrane region" description="Helical" evidence="1">
    <location>
        <begin position="200"/>
        <end position="218"/>
    </location>
</feature>
<evidence type="ECO:0000313" key="3">
    <source>
        <dbReference type="Proteomes" id="UP001596379"/>
    </source>
</evidence>
<name>A0ABW2JB39_9BURK</name>
<organism evidence="2 3">
    <name type="scientific">Herminiimonas aquatilis</name>
    <dbReference type="NCBI Taxonomy" id="345342"/>
    <lineage>
        <taxon>Bacteria</taxon>
        <taxon>Pseudomonadati</taxon>
        <taxon>Pseudomonadota</taxon>
        <taxon>Betaproteobacteria</taxon>
        <taxon>Burkholderiales</taxon>
        <taxon>Oxalobacteraceae</taxon>
        <taxon>Herminiimonas</taxon>
    </lineage>
</organism>
<gene>
    <name evidence="2" type="ORF">ACFQO0_16820</name>
</gene>
<feature type="transmembrane region" description="Helical" evidence="1">
    <location>
        <begin position="115"/>
        <end position="139"/>
    </location>
</feature>
<feature type="transmembrane region" description="Helical" evidence="1">
    <location>
        <begin position="387"/>
        <end position="403"/>
    </location>
</feature>
<proteinExistence type="predicted"/>
<dbReference type="Proteomes" id="UP001596379">
    <property type="component" value="Unassembled WGS sequence"/>
</dbReference>
<feature type="transmembrane region" description="Helical" evidence="1">
    <location>
        <begin position="248"/>
        <end position="268"/>
    </location>
</feature>
<comment type="caution">
    <text evidence="2">The sequence shown here is derived from an EMBL/GenBank/DDBJ whole genome shotgun (WGS) entry which is preliminary data.</text>
</comment>
<keyword evidence="1" id="KW-0812">Transmembrane</keyword>
<evidence type="ECO:0000313" key="2">
    <source>
        <dbReference type="EMBL" id="MFC7300105.1"/>
    </source>
</evidence>
<sequence length="636" mass="70602">MLPNFGHEAKANNHTRKMRIFQVSPNKAWLGSIDLNDSKTFSIVCFIAPVIFGLISIWLGADTNWDLKNYHIYNAFAFLNGKLNIDLAPAGMQTYFNPVLDVPYYLMSRYLPAPLVGFIMGVVHGINFVLLAGIARNVLSNLPAEDRVRIPLLLSILGCLTANFLSGIGNSMGDDTTAVFVLASLLIVLNGWAKFSQGGLRAILVVIVAGLFAGFSAGLKLTNVVYAIALCASFCIAPLSWGNRIRLAFFFGIGVLIGTASTAGYWFYEMWRSFGNPLFPQFSAFFPNPLTPSIGVADVIWRPKNWLETALWPFIFSLNPQRVGQLSLHQIIWPVVYVLFWCWVATVLIRKRTQNPTGSMQPSAKYVVAFVALGYLLWMQLFSIQRYLVPIEVCAPLVVFILLTQIMDYKNARKIAFRILAVTTAVVLLGGLSTWGHASWAEKMFSIELPNLEDPLRTTAIIVGGDPAYGWVAAQFPANVAFTQVQGSFPEAMPAYGNRIRQMVKQRGGPVFALLPAQNHSRRLNKIARIRKVAFNLGISSTDSGCAALQWAATKFKFHAVVTMLDVPTDRNKCSIDVSPSDMVALDVKNEAFLSLAKNQLEKYGYSIDFGSCKTYRTYIGRDESEPFQWCRVFGL</sequence>
<feature type="transmembrane region" description="Helical" evidence="1">
    <location>
        <begin position="363"/>
        <end position="381"/>
    </location>
</feature>
<dbReference type="RefSeq" id="WP_382237012.1">
    <property type="nucleotide sequence ID" value="NZ_JBHTCC010000008.1"/>
</dbReference>
<feature type="transmembrane region" description="Helical" evidence="1">
    <location>
        <begin position="41"/>
        <end position="61"/>
    </location>
</feature>
<feature type="transmembrane region" description="Helical" evidence="1">
    <location>
        <begin position="331"/>
        <end position="351"/>
    </location>
</feature>
<feature type="transmembrane region" description="Helical" evidence="1">
    <location>
        <begin position="176"/>
        <end position="193"/>
    </location>
</feature>
<feature type="transmembrane region" description="Helical" evidence="1">
    <location>
        <begin position="224"/>
        <end position="241"/>
    </location>
</feature>
<feature type="transmembrane region" description="Helical" evidence="1">
    <location>
        <begin position="151"/>
        <end position="170"/>
    </location>
</feature>
<keyword evidence="1" id="KW-1133">Transmembrane helix</keyword>
<evidence type="ECO:0000256" key="1">
    <source>
        <dbReference type="SAM" id="Phobius"/>
    </source>
</evidence>
<keyword evidence="1" id="KW-0472">Membrane</keyword>